<dbReference type="Pfam" id="PF13007">
    <property type="entry name" value="LZ_Tnp_IS66"/>
    <property type="match status" value="1"/>
</dbReference>
<dbReference type="InterPro" id="IPR039552">
    <property type="entry name" value="IS66_C"/>
</dbReference>
<evidence type="ECO:0000259" key="5">
    <source>
        <dbReference type="Pfam" id="PF13817"/>
    </source>
</evidence>
<dbReference type="Pfam" id="PF13817">
    <property type="entry name" value="DDE_Tnp_IS66_C"/>
    <property type="match status" value="1"/>
</dbReference>
<dbReference type="InterPro" id="IPR024463">
    <property type="entry name" value="Transposase_TnpC_homeodom"/>
</dbReference>
<accession>A0A7G6T4G0</accession>
<reference evidence="8" key="1">
    <citation type="journal article" date="2020" name="Mol. Plant Microbe">
        <title>Rhizobial microsymbionts of the narrowly endemic Oxytropis species growing in Kamchatka are characterized by significant genetic diversity and possess a set of genes that are associated with T3SS and T6SS secretion systems and can affect the development of symbiosis.</title>
        <authorList>
            <person name="Safronova V."/>
            <person name="Guro P."/>
            <person name="Sazanova A."/>
            <person name="Kuznetsova I."/>
            <person name="Belimov A."/>
            <person name="Yakubov V."/>
            <person name="Chirak E."/>
            <person name="Afonin A."/>
            <person name="Gogolev Y."/>
            <person name="Andronov E."/>
            <person name="Tikhonovich I."/>
        </authorList>
    </citation>
    <scope>NUCLEOTIDE SEQUENCE [LARGE SCALE GENOMIC DNA]</scope>
    <source>
        <strain evidence="8">583</strain>
        <plasmid evidence="8">p_2</plasmid>
    </source>
</reference>
<dbReference type="AlphaFoldDB" id="A0A7G6T4G0"/>
<dbReference type="PANTHER" id="PTHR33678:SF1">
    <property type="entry name" value="BLL1576 PROTEIN"/>
    <property type="match status" value="1"/>
</dbReference>
<gene>
    <name evidence="6" type="ORF">HB778_35090</name>
    <name evidence="7" type="ORF">HB778_35830</name>
</gene>
<geneLocation type="plasmid" evidence="7 8">
    <name>p_2</name>
</geneLocation>
<proteinExistence type="predicted"/>
<organism evidence="7 8">
    <name type="scientific">Mesorhizobium huakuii</name>
    <dbReference type="NCBI Taxonomy" id="28104"/>
    <lineage>
        <taxon>Bacteria</taxon>
        <taxon>Pseudomonadati</taxon>
        <taxon>Pseudomonadota</taxon>
        <taxon>Alphaproteobacteria</taxon>
        <taxon>Hyphomicrobiales</taxon>
        <taxon>Phyllobacteriaceae</taxon>
        <taxon>Mesorhizobium</taxon>
    </lineage>
</organism>
<dbReference type="Pfam" id="PF03050">
    <property type="entry name" value="DDE_Tnp_IS66"/>
    <property type="match status" value="1"/>
</dbReference>
<sequence length="539" mass="59425">MTSSASALPDDAGTLKAMLISLTSQKAELEAETADLEAEKAELRAAVVRLATANERAEARIAALHVIIKQLERARFGRSSEKLDAEQQAFAFDEVETGLGAIEAELEAVKPAGDRHRPPRPRKAFPAHLQRVEIVVEPETIACGCGNCQPVKIGEDVSERLDVTPAKFRVIVTRRPKYGCAQCKEGVSQAPAADHLVEAGVPSEALLAHVAVSKYADGLPLYRQEGIYARDGVEISRNTMANWMGHVGFHLAPLAERILEMIKQGERVYADETTLPTLSPGAGKTKTAWLWTYARDDRTFGGTAPPMVAYRFEDSRGGECVERHLAGYSGLLQVDGWGAYNRLAEATRSGGPLALAACWAHLRRKFYELHVAGVSHVATETIERMTQLWAIEESIRGKDPEARRAARQEQSAAIVAELWPFWEKELGRISGKSKLAEAIRYARSRREALERFLHDGRLDIDSNAVERAIRPQTITRKNALFAGSDGGGRTWATVATLLQTAKMNGVDPFAWLTKTLERIANGWPNRDLDQLLPWHHHAN</sequence>
<reference evidence="7" key="2">
    <citation type="journal article" date="2020" name="Mol. Plant Microbe Interact.">
        <title>Complete genome sequences of four natural Pseudomonas isolates that catabolize a wide range of aromatic compounds relevant to lignin valorization.</title>
        <authorList>
            <person name="Hatmaker E.A."/>
            <person name="Presle G."/>
            <person name="Cannon O."/>
            <person name="Guss A.M."/>
            <person name="Elkins J.G."/>
        </authorList>
    </citation>
    <scope>NUCLEOTIDE SEQUENCE</scope>
    <source>
        <strain evidence="7">583</strain>
        <plasmid evidence="7">p_2</plasmid>
    </source>
</reference>
<evidence type="ECO:0000313" key="7">
    <source>
        <dbReference type="EMBL" id="QND61642.1"/>
    </source>
</evidence>
<dbReference type="Pfam" id="PF13005">
    <property type="entry name" value="zf-IS66"/>
    <property type="match status" value="1"/>
</dbReference>
<evidence type="ECO:0000256" key="1">
    <source>
        <dbReference type="SAM" id="Coils"/>
    </source>
</evidence>
<dbReference type="EMBL" id="CP050297">
    <property type="protein sequence ID" value="QND61555.1"/>
    <property type="molecule type" value="Genomic_DNA"/>
</dbReference>
<protein>
    <submittedName>
        <fullName evidence="7">IS66 family transposase</fullName>
    </submittedName>
</protein>
<keyword evidence="1" id="KW-0175">Coiled coil</keyword>
<keyword evidence="7" id="KW-0614">Plasmid</keyword>
<dbReference type="InterPro" id="IPR004291">
    <property type="entry name" value="Transposase_IS66_central"/>
</dbReference>
<evidence type="ECO:0000259" key="3">
    <source>
        <dbReference type="Pfam" id="PF13005"/>
    </source>
</evidence>
<feature type="domain" description="Transposase TnpC homeodomain" evidence="4">
    <location>
        <begin position="64"/>
        <end position="134"/>
    </location>
</feature>
<evidence type="ECO:0000313" key="8">
    <source>
        <dbReference type="Proteomes" id="UP000515465"/>
    </source>
</evidence>
<evidence type="ECO:0000259" key="2">
    <source>
        <dbReference type="Pfam" id="PF03050"/>
    </source>
</evidence>
<feature type="coiled-coil region" evidence="1">
    <location>
        <begin position="19"/>
        <end position="74"/>
    </location>
</feature>
<dbReference type="InterPro" id="IPR052344">
    <property type="entry name" value="Transposase-related"/>
</dbReference>
<dbReference type="InterPro" id="IPR024474">
    <property type="entry name" value="Znf_dom_IS66"/>
</dbReference>
<evidence type="ECO:0000313" key="6">
    <source>
        <dbReference type="EMBL" id="QND61555.1"/>
    </source>
</evidence>
<dbReference type="NCBIfam" id="NF033517">
    <property type="entry name" value="transpos_IS66"/>
    <property type="match status" value="1"/>
</dbReference>
<dbReference type="RefSeq" id="WP_183465368.1">
    <property type="nucleotide sequence ID" value="NZ_CP050297.1"/>
</dbReference>
<feature type="domain" description="Transposase IS66 central" evidence="2">
    <location>
        <begin position="200"/>
        <end position="489"/>
    </location>
</feature>
<name>A0A7G6T4G0_9HYPH</name>
<evidence type="ECO:0000259" key="4">
    <source>
        <dbReference type="Pfam" id="PF13007"/>
    </source>
</evidence>
<dbReference type="EMBL" id="CP050297">
    <property type="protein sequence ID" value="QND61642.1"/>
    <property type="molecule type" value="Genomic_DNA"/>
</dbReference>
<feature type="domain" description="Transposase IS66 C-terminal" evidence="5">
    <location>
        <begin position="496"/>
        <end position="534"/>
    </location>
</feature>
<feature type="domain" description="Transposase IS66 zinc-finger binding" evidence="3">
    <location>
        <begin position="143"/>
        <end position="183"/>
    </location>
</feature>
<dbReference type="Proteomes" id="UP000515465">
    <property type="component" value="Plasmid p_2"/>
</dbReference>
<dbReference type="PANTHER" id="PTHR33678">
    <property type="entry name" value="BLL1576 PROTEIN"/>
    <property type="match status" value="1"/>
</dbReference>